<protein>
    <submittedName>
        <fullName evidence="1">Uncharacterized protein</fullName>
    </submittedName>
</protein>
<gene>
    <name evidence="1" type="ORF">ACIBG2_01385</name>
</gene>
<dbReference type="Proteomes" id="UP001612741">
    <property type="component" value="Unassembled WGS sequence"/>
</dbReference>
<dbReference type="RefSeq" id="WP_397077860.1">
    <property type="nucleotide sequence ID" value="NZ_JBITGY010000001.1"/>
</dbReference>
<evidence type="ECO:0000313" key="1">
    <source>
        <dbReference type="EMBL" id="MFI6496004.1"/>
    </source>
</evidence>
<evidence type="ECO:0000313" key="2">
    <source>
        <dbReference type="Proteomes" id="UP001612741"/>
    </source>
</evidence>
<sequence length="148" mass="16576">MARLDFHAYGWTGNAKDKEDEGLRKPPTELMLQERPGLGQEFRQSPLAPLRTCDWLLKPASAIKATFNDPAAAVSWLASAYDVVEPSFAYPDQERTIGRDLRLENAADQLPRGVDLQWGFWLNGGRFATIAMICCPNVFADYACPQRT</sequence>
<organism evidence="1 2">
    <name type="scientific">Nonomuraea typhae</name>
    <dbReference type="NCBI Taxonomy" id="2603600"/>
    <lineage>
        <taxon>Bacteria</taxon>
        <taxon>Bacillati</taxon>
        <taxon>Actinomycetota</taxon>
        <taxon>Actinomycetes</taxon>
        <taxon>Streptosporangiales</taxon>
        <taxon>Streptosporangiaceae</taxon>
        <taxon>Nonomuraea</taxon>
    </lineage>
</organism>
<proteinExistence type="predicted"/>
<accession>A0ABW7YKY6</accession>
<comment type="caution">
    <text evidence="1">The sequence shown here is derived from an EMBL/GenBank/DDBJ whole genome shotgun (WGS) entry which is preliminary data.</text>
</comment>
<keyword evidence="2" id="KW-1185">Reference proteome</keyword>
<reference evidence="1 2" key="1">
    <citation type="submission" date="2024-10" db="EMBL/GenBank/DDBJ databases">
        <title>The Natural Products Discovery Center: Release of the First 8490 Sequenced Strains for Exploring Actinobacteria Biosynthetic Diversity.</title>
        <authorList>
            <person name="Kalkreuter E."/>
            <person name="Kautsar S.A."/>
            <person name="Yang D."/>
            <person name="Bader C.D."/>
            <person name="Teijaro C.N."/>
            <person name="Fluegel L."/>
            <person name="Davis C.M."/>
            <person name="Simpson J.R."/>
            <person name="Lauterbach L."/>
            <person name="Steele A.D."/>
            <person name="Gui C."/>
            <person name="Meng S."/>
            <person name="Li G."/>
            <person name="Viehrig K."/>
            <person name="Ye F."/>
            <person name="Su P."/>
            <person name="Kiefer A.F."/>
            <person name="Nichols A."/>
            <person name="Cepeda A.J."/>
            <person name="Yan W."/>
            <person name="Fan B."/>
            <person name="Jiang Y."/>
            <person name="Adhikari A."/>
            <person name="Zheng C.-J."/>
            <person name="Schuster L."/>
            <person name="Cowan T.M."/>
            <person name="Smanski M.J."/>
            <person name="Chevrette M.G."/>
            <person name="De Carvalho L.P.S."/>
            <person name="Shen B."/>
        </authorList>
    </citation>
    <scope>NUCLEOTIDE SEQUENCE [LARGE SCALE GENOMIC DNA]</scope>
    <source>
        <strain evidence="1 2">NPDC050545</strain>
    </source>
</reference>
<dbReference type="EMBL" id="JBITGY010000001">
    <property type="protein sequence ID" value="MFI6496004.1"/>
    <property type="molecule type" value="Genomic_DNA"/>
</dbReference>
<name>A0ABW7YKY6_9ACTN</name>